<evidence type="ECO:0000256" key="2">
    <source>
        <dbReference type="SAM" id="Phobius"/>
    </source>
</evidence>
<dbReference type="STRING" id="78345.BMERY_0476"/>
<name>A0A087BD89_9BIFI</name>
<feature type="transmembrane region" description="Helical" evidence="2">
    <location>
        <begin position="540"/>
        <end position="560"/>
    </location>
</feature>
<sequence length="799" mass="86805">MCAMPNANDQQRGRQDDDSRFMPPSMRSGANGEDGNANRNPGRNAEGETGRAAGRTVNQAAGRASDRTVGQTPGRTSGTIADRDLEDTFVDLGSVLGAVADTEPDAEPGAKPGMGFGLKPGTGFGTKPDMNAGAHTGARTDTDEPQPEELDFKALGTADHQTPAPKRPGRLAVPACMVLGVLAALAIVIAWFPKGYAAWNYPLHEIDAPAHYYFIRKILDEGISAATHLWPNDAFYPPMFHLLAAGLIKLAALFGVTVNVYTALNVVWIAGAGLIWPAGMQLLASYWTCRSRRRAARADLPGNDSDGLGERDMNALRCVIFPCIMAFVVPLLAIASSCYPFQSLATGPLLAYGLATAILPFWIYATLRFFDAIANRHTAPKRGWWLSPILGWLLLTTLAGVLCLVAHPRIAFTWLLFVAPFLLLRLPWKLILGAFLAVLAAGVAFFFYMTSHYQSTRYFNPADWFHTYTPSRSVQDALRIFVTDQLPGATGIFAGIVVVVAFVITLLVAISPRMMRAKPSTGKHLKTTPHVPSGQLRKDAVSVAMMVLLFGLVLVCSASLTGWFPNIMAAVWYRTEVRPLTMIPLALITLIVFAASAVCELSTRRADTVVALILVVALAVVPQFTNVTCSQVADAVYANMELTDDQPDEQLTQSKYEVLQDVARVVGDKSVVISDPLNGSMYGKAMFNTTMLFPIYNPAAEKNGAIFGEVERAFDSGNAKTLLNTVCPIGADTPEYFLTMGDQAPSLQMFTFKEQYDPFHKRNLISRYVKNGTLKKVRDYSGKGGYAKGWALYRFGCGD</sequence>
<gene>
    <name evidence="3" type="ORF">BMERY_0476</name>
</gene>
<feature type="compositionally biased region" description="Polar residues" evidence="1">
    <location>
        <begin position="68"/>
        <end position="79"/>
    </location>
</feature>
<reference evidence="3 4" key="1">
    <citation type="submission" date="2014-03" db="EMBL/GenBank/DDBJ databases">
        <title>Genomics of Bifidobacteria.</title>
        <authorList>
            <person name="Ventura M."/>
            <person name="Milani C."/>
            <person name="Lugli G.A."/>
        </authorList>
    </citation>
    <scope>NUCLEOTIDE SEQUENCE [LARGE SCALE GENOMIC DNA]</scope>
    <source>
        <strain evidence="3 4">LMG 11341</strain>
    </source>
</reference>
<feature type="transmembrane region" description="Helical" evidence="2">
    <location>
        <begin position="267"/>
        <end position="287"/>
    </location>
</feature>
<keyword evidence="4" id="KW-1185">Reference proteome</keyword>
<dbReference type="eggNOG" id="COG5617">
    <property type="taxonomic scope" value="Bacteria"/>
</dbReference>
<proteinExistence type="predicted"/>
<feature type="transmembrane region" description="Helical" evidence="2">
    <location>
        <begin position="580"/>
        <end position="599"/>
    </location>
</feature>
<feature type="region of interest" description="Disordered" evidence="1">
    <location>
        <begin position="1"/>
        <end position="80"/>
    </location>
</feature>
<dbReference type="Proteomes" id="UP000029060">
    <property type="component" value="Unassembled WGS sequence"/>
</dbReference>
<dbReference type="InterPro" id="IPR046671">
    <property type="entry name" value="DUF6541"/>
</dbReference>
<feature type="transmembrane region" description="Helical" evidence="2">
    <location>
        <begin position="431"/>
        <end position="449"/>
    </location>
</feature>
<comment type="caution">
    <text evidence="3">The sequence shown here is derived from an EMBL/GenBank/DDBJ whole genome shotgun (WGS) entry which is preliminary data.</text>
</comment>
<feature type="transmembrane region" description="Helical" evidence="2">
    <location>
        <begin position="606"/>
        <end position="624"/>
    </location>
</feature>
<feature type="transmembrane region" description="Helical" evidence="2">
    <location>
        <begin position="171"/>
        <end position="192"/>
    </location>
</feature>
<evidence type="ECO:0000313" key="3">
    <source>
        <dbReference type="EMBL" id="KFI68989.1"/>
    </source>
</evidence>
<feature type="transmembrane region" description="Helical" evidence="2">
    <location>
        <begin position="488"/>
        <end position="510"/>
    </location>
</feature>
<organism evidence="3 4">
    <name type="scientific">Bifidobacterium merycicum</name>
    <dbReference type="NCBI Taxonomy" id="78345"/>
    <lineage>
        <taxon>Bacteria</taxon>
        <taxon>Bacillati</taxon>
        <taxon>Actinomycetota</taxon>
        <taxon>Actinomycetes</taxon>
        <taxon>Bifidobacteriales</taxon>
        <taxon>Bifidobacteriaceae</taxon>
        <taxon>Bifidobacterium</taxon>
    </lineage>
</organism>
<dbReference type="EMBL" id="JGZC01000010">
    <property type="protein sequence ID" value="KFI68989.1"/>
    <property type="molecule type" value="Genomic_DNA"/>
</dbReference>
<keyword evidence="2" id="KW-1133">Transmembrane helix</keyword>
<protein>
    <submittedName>
        <fullName evidence="3">Transmembrane protein alanine and leucine rich</fullName>
    </submittedName>
</protein>
<keyword evidence="2 3" id="KW-0812">Transmembrane</keyword>
<accession>A0A087BD89</accession>
<feature type="transmembrane region" description="Helical" evidence="2">
    <location>
        <begin position="318"/>
        <end position="337"/>
    </location>
</feature>
<evidence type="ECO:0000256" key="1">
    <source>
        <dbReference type="SAM" id="MobiDB-lite"/>
    </source>
</evidence>
<feature type="transmembrane region" description="Helical" evidence="2">
    <location>
        <begin position="349"/>
        <end position="370"/>
    </location>
</feature>
<dbReference type="AlphaFoldDB" id="A0A087BD89"/>
<feature type="transmembrane region" description="Helical" evidence="2">
    <location>
        <begin position="240"/>
        <end position="261"/>
    </location>
</feature>
<keyword evidence="2" id="KW-0472">Membrane</keyword>
<evidence type="ECO:0000313" key="4">
    <source>
        <dbReference type="Proteomes" id="UP000029060"/>
    </source>
</evidence>
<feature type="compositionally biased region" description="Basic and acidic residues" evidence="1">
    <location>
        <begin position="11"/>
        <end position="20"/>
    </location>
</feature>
<dbReference type="Pfam" id="PF20176">
    <property type="entry name" value="DUF6541"/>
    <property type="match status" value="2"/>
</dbReference>
<feature type="transmembrane region" description="Helical" evidence="2">
    <location>
        <begin position="382"/>
        <end position="402"/>
    </location>
</feature>